<dbReference type="InterPro" id="IPR001611">
    <property type="entry name" value="Leu-rich_rpt"/>
</dbReference>
<keyword evidence="2" id="KW-0433">Leucine-rich repeat</keyword>
<dbReference type="InterPro" id="IPR046956">
    <property type="entry name" value="RLP23-like"/>
</dbReference>
<dbReference type="GO" id="GO:0016020">
    <property type="term" value="C:membrane"/>
    <property type="evidence" value="ECO:0007669"/>
    <property type="project" value="UniProtKB-SubCell"/>
</dbReference>
<dbReference type="Pfam" id="PF00560">
    <property type="entry name" value="LRR_1"/>
    <property type="match status" value="3"/>
</dbReference>
<evidence type="ECO:0000256" key="4">
    <source>
        <dbReference type="ARBA" id="ARBA00022729"/>
    </source>
</evidence>
<evidence type="ECO:0000256" key="5">
    <source>
        <dbReference type="ARBA" id="ARBA00022737"/>
    </source>
</evidence>
<keyword evidence="9" id="KW-0808">Transferase</keyword>
<keyword evidence="4" id="KW-0732">Signal</keyword>
<keyword evidence="3" id="KW-0812">Transmembrane</keyword>
<evidence type="ECO:0000256" key="2">
    <source>
        <dbReference type="ARBA" id="ARBA00022614"/>
    </source>
</evidence>
<evidence type="ECO:0000256" key="1">
    <source>
        <dbReference type="ARBA" id="ARBA00004479"/>
    </source>
</evidence>
<dbReference type="InterPro" id="IPR032675">
    <property type="entry name" value="LRR_dom_sf"/>
</dbReference>
<sequence length="219" mass="23391">HGRGEADDMRFIDFMKNCTRLADLGLSDCNLAGVIPLSIGPIPDAIGNLSLLTKLFLFSNKLEGNIPSSLGKCKELAVLAFSDNRLSGKIPKQILRLPSLTMALDISLNSLSGSVPSEIKDLKMLSYLDLSHNNLSGTITSSLGECISLTMLNLSDNIFQGIIPSSLSSLRALKGEVPVLGVFANASAFLVLGNNRLCGGLVTPELPKCKETASKKKRF</sequence>
<keyword evidence="5" id="KW-0677">Repeat</keyword>
<dbReference type="SUPFAM" id="SSF52058">
    <property type="entry name" value="L domain-like"/>
    <property type="match status" value="1"/>
</dbReference>
<keyword evidence="9" id="KW-0418">Kinase</keyword>
<evidence type="ECO:0000256" key="7">
    <source>
        <dbReference type="ARBA" id="ARBA00023136"/>
    </source>
</evidence>
<keyword evidence="8" id="KW-0325">Glycoprotein</keyword>
<protein>
    <submittedName>
        <fullName evidence="9">Protein kinase-like domain-containing protein</fullName>
    </submittedName>
</protein>
<dbReference type="PANTHER" id="PTHR48061">
    <property type="entry name" value="LEUCINE-RICH REPEAT RECEPTOR PROTEIN KINASE EMS1-LIKE-RELATED"/>
    <property type="match status" value="1"/>
</dbReference>
<comment type="caution">
    <text evidence="9">The sequence shown here is derived from an EMBL/GenBank/DDBJ whole genome shotgun (WGS) entry which is preliminary data.</text>
</comment>
<dbReference type="PANTHER" id="PTHR48061:SF2">
    <property type="entry name" value="RECEPTOR LIKE PROTEIN 30-LIKE"/>
    <property type="match status" value="1"/>
</dbReference>
<dbReference type="GO" id="GO:0016301">
    <property type="term" value="F:kinase activity"/>
    <property type="evidence" value="ECO:0007669"/>
    <property type="project" value="UniProtKB-KW"/>
</dbReference>
<dbReference type="EMBL" id="BKCJ010984454">
    <property type="protein sequence ID" value="GFC60187.1"/>
    <property type="molecule type" value="Genomic_DNA"/>
</dbReference>
<evidence type="ECO:0000256" key="6">
    <source>
        <dbReference type="ARBA" id="ARBA00022989"/>
    </source>
</evidence>
<evidence type="ECO:0000256" key="8">
    <source>
        <dbReference type="ARBA" id="ARBA00023180"/>
    </source>
</evidence>
<gene>
    <name evidence="9" type="ORF">Tci_832157</name>
</gene>
<keyword evidence="7" id="KW-0472">Membrane</keyword>
<dbReference type="FunFam" id="3.80.10.10:FF:000041">
    <property type="entry name" value="LRR receptor-like serine/threonine-protein kinase ERECTA"/>
    <property type="match status" value="1"/>
</dbReference>
<dbReference type="Gene3D" id="3.80.10.10">
    <property type="entry name" value="Ribonuclease Inhibitor"/>
    <property type="match status" value="1"/>
</dbReference>
<accession>A0A699Q659</accession>
<dbReference type="AlphaFoldDB" id="A0A699Q659"/>
<keyword evidence="6" id="KW-1133">Transmembrane helix</keyword>
<proteinExistence type="predicted"/>
<name>A0A699Q659_TANCI</name>
<feature type="non-terminal residue" evidence="9">
    <location>
        <position position="219"/>
    </location>
</feature>
<comment type="subcellular location">
    <subcellularLocation>
        <location evidence="1">Membrane</location>
        <topology evidence="1">Single-pass type I membrane protein</topology>
    </subcellularLocation>
</comment>
<organism evidence="9">
    <name type="scientific">Tanacetum cinerariifolium</name>
    <name type="common">Dalmatian daisy</name>
    <name type="synonym">Chrysanthemum cinerariifolium</name>
    <dbReference type="NCBI Taxonomy" id="118510"/>
    <lineage>
        <taxon>Eukaryota</taxon>
        <taxon>Viridiplantae</taxon>
        <taxon>Streptophyta</taxon>
        <taxon>Embryophyta</taxon>
        <taxon>Tracheophyta</taxon>
        <taxon>Spermatophyta</taxon>
        <taxon>Magnoliopsida</taxon>
        <taxon>eudicotyledons</taxon>
        <taxon>Gunneridae</taxon>
        <taxon>Pentapetalae</taxon>
        <taxon>asterids</taxon>
        <taxon>campanulids</taxon>
        <taxon>Asterales</taxon>
        <taxon>Asteraceae</taxon>
        <taxon>Asteroideae</taxon>
        <taxon>Anthemideae</taxon>
        <taxon>Anthemidinae</taxon>
        <taxon>Tanacetum</taxon>
    </lineage>
</organism>
<feature type="non-terminal residue" evidence="9">
    <location>
        <position position="1"/>
    </location>
</feature>
<evidence type="ECO:0000313" key="9">
    <source>
        <dbReference type="EMBL" id="GFC60187.1"/>
    </source>
</evidence>
<evidence type="ECO:0000256" key="3">
    <source>
        <dbReference type="ARBA" id="ARBA00022692"/>
    </source>
</evidence>
<reference evidence="9" key="1">
    <citation type="journal article" date="2019" name="Sci. Rep.">
        <title>Draft genome of Tanacetum cinerariifolium, the natural source of mosquito coil.</title>
        <authorList>
            <person name="Yamashiro T."/>
            <person name="Shiraishi A."/>
            <person name="Satake H."/>
            <person name="Nakayama K."/>
        </authorList>
    </citation>
    <scope>NUCLEOTIDE SEQUENCE</scope>
</reference>